<name>A0A9D1J7W9_9BACT</name>
<reference evidence="1" key="2">
    <citation type="journal article" date="2021" name="PeerJ">
        <title>Extensive microbial diversity within the chicken gut microbiome revealed by metagenomics and culture.</title>
        <authorList>
            <person name="Gilroy R."/>
            <person name="Ravi A."/>
            <person name="Getino M."/>
            <person name="Pursley I."/>
            <person name="Horton D.L."/>
            <person name="Alikhan N.F."/>
            <person name="Baker D."/>
            <person name="Gharbi K."/>
            <person name="Hall N."/>
            <person name="Watson M."/>
            <person name="Adriaenssens E.M."/>
            <person name="Foster-Nyarko E."/>
            <person name="Jarju S."/>
            <person name="Secka A."/>
            <person name="Antonio M."/>
            <person name="Oren A."/>
            <person name="Chaudhuri R.R."/>
            <person name="La Ragione R."/>
            <person name="Hildebrand F."/>
            <person name="Pallen M.J."/>
        </authorList>
    </citation>
    <scope>NUCLEOTIDE SEQUENCE</scope>
    <source>
        <strain evidence="1">CHK121-14286</strain>
    </source>
</reference>
<reference evidence="1" key="1">
    <citation type="submission" date="2020-10" db="EMBL/GenBank/DDBJ databases">
        <authorList>
            <person name="Gilroy R."/>
        </authorList>
    </citation>
    <scope>NUCLEOTIDE SEQUENCE</scope>
    <source>
        <strain evidence="1">CHK121-14286</strain>
    </source>
</reference>
<accession>A0A9D1J7W9</accession>
<protein>
    <recommendedName>
        <fullName evidence="3">DUF2383 domain-containing protein</fullName>
    </recommendedName>
</protein>
<gene>
    <name evidence="1" type="ORF">IAC95_02375</name>
</gene>
<dbReference type="Proteomes" id="UP000824200">
    <property type="component" value="Unassembled WGS sequence"/>
</dbReference>
<comment type="caution">
    <text evidence="1">The sequence shown here is derived from an EMBL/GenBank/DDBJ whole genome shotgun (WGS) entry which is preliminary data.</text>
</comment>
<sequence>MTTDSKKNKEVTFDEEKNLQVISDLYKNATMAQNCIKTLLPYVEEQALTKALHKQVEQYDSYIEQIGTTGEVFKFEPTPVPKSVVWMSNMALKAKMLADRSSTHIAKIMLQGTLNGIIDLYRLAKEEGVHPDVQTLQKQLLRYEEGKFENLKDWL</sequence>
<evidence type="ECO:0000313" key="2">
    <source>
        <dbReference type="Proteomes" id="UP000824200"/>
    </source>
</evidence>
<organism evidence="1 2">
    <name type="scientific">Candidatus Fimimonas gallinarum</name>
    <dbReference type="NCBI Taxonomy" id="2840821"/>
    <lineage>
        <taxon>Bacteria</taxon>
        <taxon>Pseudomonadati</taxon>
        <taxon>Myxococcota</taxon>
        <taxon>Myxococcia</taxon>
        <taxon>Myxococcales</taxon>
        <taxon>Cystobacterineae</taxon>
        <taxon>Myxococcaceae</taxon>
        <taxon>Myxococcaceae incertae sedis</taxon>
        <taxon>Candidatus Fimimonas</taxon>
    </lineage>
</organism>
<dbReference type="EMBL" id="DVHL01000018">
    <property type="protein sequence ID" value="HIR65721.1"/>
    <property type="molecule type" value="Genomic_DNA"/>
</dbReference>
<dbReference type="AlphaFoldDB" id="A0A9D1J7W9"/>
<evidence type="ECO:0000313" key="1">
    <source>
        <dbReference type="EMBL" id="HIR65721.1"/>
    </source>
</evidence>
<proteinExistence type="predicted"/>
<evidence type="ECO:0008006" key="3">
    <source>
        <dbReference type="Google" id="ProtNLM"/>
    </source>
</evidence>